<keyword evidence="5" id="KW-0805">Transcription regulation</keyword>
<dbReference type="InterPro" id="IPR019135">
    <property type="entry name" value="Polycomb_protein_VEFS-Box"/>
</dbReference>
<dbReference type="GeneID" id="19397125"/>
<evidence type="ECO:0000256" key="4">
    <source>
        <dbReference type="ARBA" id="ARBA00022833"/>
    </source>
</evidence>
<keyword evidence="6" id="KW-0804">Transcription</keyword>
<dbReference type="PROSITE" id="PS01359">
    <property type="entry name" value="ZF_PHD_1"/>
    <property type="match status" value="1"/>
</dbReference>
<dbReference type="InterPro" id="IPR019786">
    <property type="entry name" value="Zinc_finger_PHD-type_CS"/>
</dbReference>
<evidence type="ECO:0000313" key="10">
    <source>
        <dbReference type="Proteomes" id="UP000016935"/>
    </source>
</evidence>
<dbReference type="STRING" id="671987.R0KD01"/>
<gene>
    <name evidence="9" type="ORF">SETTUDRAFT_151543</name>
</gene>
<comment type="similarity">
    <text evidence="1">Belongs to the VEFS (VRN2-EMF2-FIS2-SU(Z)12) family.</text>
</comment>
<dbReference type="EMBL" id="KB908615">
    <property type="protein sequence ID" value="EOA86057.1"/>
    <property type="molecule type" value="Genomic_DNA"/>
</dbReference>
<evidence type="ECO:0000256" key="3">
    <source>
        <dbReference type="ARBA" id="ARBA00022771"/>
    </source>
</evidence>
<dbReference type="AlphaFoldDB" id="R0KD01"/>
<dbReference type="Gene3D" id="3.30.40.10">
    <property type="entry name" value="Zinc/RING finger domain, C3HC4 (zinc finger)"/>
    <property type="match status" value="1"/>
</dbReference>
<proteinExistence type="inferred from homology"/>
<keyword evidence="3" id="KW-0863">Zinc-finger</keyword>
<protein>
    <recommendedName>
        <fullName evidence="8">Polycomb protein VEFS-Box domain-containing protein</fullName>
    </recommendedName>
</protein>
<keyword evidence="10" id="KW-1185">Reference proteome</keyword>
<dbReference type="OrthoDB" id="166746at2759"/>
<keyword evidence="4" id="KW-0862">Zinc</keyword>
<dbReference type="GO" id="GO:0008270">
    <property type="term" value="F:zinc ion binding"/>
    <property type="evidence" value="ECO:0007669"/>
    <property type="project" value="UniProtKB-KW"/>
</dbReference>
<dbReference type="InterPro" id="IPR011011">
    <property type="entry name" value="Znf_FYVE_PHD"/>
</dbReference>
<sequence length="714" mass="81037">MRGRQDWFSGNILLYDYLSRKRAPIFLDRNLTQILQAHEDLLSGRNTSSRTRSDFDFRSRWKPPSDDRLNKMIDRDNAKGSFVLEVHAIAPQDDQTVAQNEYERGPVTKIRNLMRISSTVRVSVIPPSSDMPATGSFAREAMLRGADRGLTRGAAVEMSPLLLHPRDISSDPGGITVDDSYRLLISMNFTSHADAQEMYNYLGLRDTDTATHLSTSYKNILECPEDRIILPLRAAGKLVGIGLEVSMYWNSTTGDSILASYNQHLKNTMEPPSSYPTPPRDATPRYKLTYVYGNEILERSEPVCLHCSRGKKLKDVHELEMHLNTWHEYFSYQLTPRGIDANGVEHYQFASEVTDPRADHRQRASGHTYEPCDVRVLAPDLPFDRRRYLEGDDGYQRAARIEKHLKYQKRKQVSEHSTAVTQQRKPPEEIQEVPRKQRKTFVVPEPAQGVTFFRSWSKRPLEPGEEISESDDEIDEGWMRIRRYAEIDKANLSADARRFLKAFDTFIHDEHLHADIHAGDAIIRFARAHGSRIWQENIMDEFTKKMDELLEDKVILQEIYTRAMEIVNSQKTLSGAGSNELSRRLAELDVQHRLTGGGTNKAAMPWHDPKGKGKAIVTDTGNLTPYTAASDGDALSGALEGGDVDPPYDECYCGVDASLGPGASDMIACSDIDCVRRYFHVSCLRNHVQYSARALHKPQTWTCNDCRDQSRRAS</sequence>
<evidence type="ECO:0000256" key="5">
    <source>
        <dbReference type="ARBA" id="ARBA00023015"/>
    </source>
</evidence>
<evidence type="ECO:0000256" key="1">
    <source>
        <dbReference type="ARBA" id="ARBA00007416"/>
    </source>
</evidence>
<evidence type="ECO:0000256" key="7">
    <source>
        <dbReference type="SAM" id="MobiDB-lite"/>
    </source>
</evidence>
<organism evidence="9 10">
    <name type="scientific">Exserohilum turcicum (strain 28A)</name>
    <name type="common">Northern leaf blight fungus</name>
    <name type="synonym">Setosphaeria turcica</name>
    <dbReference type="NCBI Taxonomy" id="671987"/>
    <lineage>
        <taxon>Eukaryota</taxon>
        <taxon>Fungi</taxon>
        <taxon>Dikarya</taxon>
        <taxon>Ascomycota</taxon>
        <taxon>Pezizomycotina</taxon>
        <taxon>Dothideomycetes</taxon>
        <taxon>Pleosporomycetidae</taxon>
        <taxon>Pleosporales</taxon>
        <taxon>Pleosporineae</taxon>
        <taxon>Pleosporaceae</taxon>
        <taxon>Exserohilum</taxon>
    </lineage>
</organism>
<dbReference type="InterPro" id="IPR013083">
    <property type="entry name" value="Znf_RING/FYVE/PHD"/>
</dbReference>
<feature type="compositionally biased region" description="Basic and acidic residues" evidence="7">
    <location>
        <begin position="425"/>
        <end position="435"/>
    </location>
</feature>
<evidence type="ECO:0000256" key="2">
    <source>
        <dbReference type="ARBA" id="ARBA00022723"/>
    </source>
</evidence>
<dbReference type="eggNOG" id="ENOG502SQFI">
    <property type="taxonomic scope" value="Eukaryota"/>
</dbReference>
<dbReference type="Proteomes" id="UP000016935">
    <property type="component" value="Unassembled WGS sequence"/>
</dbReference>
<reference evidence="9 10" key="2">
    <citation type="journal article" date="2013" name="PLoS Genet.">
        <title>Comparative genome structure, secondary metabolite, and effector coding capacity across Cochliobolus pathogens.</title>
        <authorList>
            <person name="Condon B.J."/>
            <person name="Leng Y."/>
            <person name="Wu D."/>
            <person name="Bushley K.E."/>
            <person name="Ohm R.A."/>
            <person name="Otillar R."/>
            <person name="Martin J."/>
            <person name="Schackwitz W."/>
            <person name="Grimwood J."/>
            <person name="MohdZainudin N."/>
            <person name="Xue C."/>
            <person name="Wang R."/>
            <person name="Manning V.A."/>
            <person name="Dhillon B."/>
            <person name="Tu Z.J."/>
            <person name="Steffenson B.J."/>
            <person name="Salamov A."/>
            <person name="Sun H."/>
            <person name="Lowry S."/>
            <person name="LaButti K."/>
            <person name="Han J."/>
            <person name="Copeland A."/>
            <person name="Lindquist E."/>
            <person name="Barry K."/>
            <person name="Schmutz J."/>
            <person name="Baker S.E."/>
            <person name="Ciuffetti L.M."/>
            <person name="Grigoriev I.V."/>
            <person name="Zhong S."/>
            <person name="Turgeon B.G."/>
        </authorList>
    </citation>
    <scope>NUCLEOTIDE SEQUENCE [LARGE SCALE GENOMIC DNA]</scope>
    <source>
        <strain evidence="10">28A</strain>
    </source>
</reference>
<name>R0KD01_EXST2</name>
<keyword evidence="2" id="KW-0479">Metal-binding</keyword>
<feature type="region of interest" description="Disordered" evidence="7">
    <location>
        <begin position="408"/>
        <end position="436"/>
    </location>
</feature>
<evidence type="ECO:0000256" key="6">
    <source>
        <dbReference type="ARBA" id="ARBA00023163"/>
    </source>
</evidence>
<feature type="domain" description="Polycomb protein VEFS-Box" evidence="8">
    <location>
        <begin position="451"/>
        <end position="555"/>
    </location>
</feature>
<reference evidence="9 10" key="1">
    <citation type="journal article" date="2012" name="PLoS Pathog.">
        <title>Diverse lifestyles and strategies of plant pathogenesis encoded in the genomes of eighteen Dothideomycetes fungi.</title>
        <authorList>
            <person name="Ohm R.A."/>
            <person name="Feau N."/>
            <person name="Henrissat B."/>
            <person name="Schoch C.L."/>
            <person name="Horwitz B.A."/>
            <person name="Barry K.W."/>
            <person name="Condon B.J."/>
            <person name="Copeland A.C."/>
            <person name="Dhillon B."/>
            <person name="Glaser F."/>
            <person name="Hesse C.N."/>
            <person name="Kosti I."/>
            <person name="LaButti K."/>
            <person name="Lindquist E.A."/>
            <person name="Lucas S."/>
            <person name="Salamov A.A."/>
            <person name="Bradshaw R.E."/>
            <person name="Ciuffetti L."/>
            <person name="Hamelin R.C."/>
            <person name="Kema G.H.J."/>
            <person name="Lawrence C."/>
            <person name="Scott J.A."/>
            <person name="Spatafora J.W."/>
            <person name="Turgeon B.G."/>
            <person name="de Wit P.J.G.M."/>
            <person name="Zhong S."/>
            <person name="Goodwin S.B."/>
            <person name="Grigoriev I.V."/>
        </authorList>
    </citation>
    <scope>NUCLEOTIDE SEQUENCE [LARGE SCALE GENOMIC DNA]</scope>
    <source>
        <strain evidence="10">28A</strain>
    </source>
</reference>
<dbReference type="SUPFAM" id="SSF57903">
    <property type="entry name" value="FYVE/PHD zinc finger"/>
    <property type="match status" value="1"/>
</dbReference>
<dbReference type="CDD" id="cd21552">
    <property type="entry name" value="VEFS-box_ctSUZ12-like"/>
    <property type="match status" value="1"/>
</dbReference>
<evidence type="ECO:0000259" key="8">
    <source>
        <dbReference type="Pfam" id="PF09733"/>
    </source>
</evidence>
<feature type="compositionally biased region" description="Polar residues" evidence="7">
    <location>
        <begin position="415"/>
        <end position="424"/>
    </location>
</feature>
<dbReference type="Pfam" id="PF09733">
    <property type="entry name" value="VEFS-Box"/>
    <property type="match status" value="1"/>
</dbReference>
<dbReference type="RefSeq" id="XP_008026333.1">
    <property type="nucleotide sequence ID" value="XM_008028142.1"/>
</dbReference>
<accession>R0KD01</accession>
<dbReference type="HOGENOM" id="CLU_411599_0_0_1"/>
<evidence type="ECO:0000313" key="9">
    <source>
        <dbReference type="EMBL" id="EOA86057.1"/>
    </source>
</evidence>